<gene>
    <name evidence="2" type="ORF">ACFOWM_00640</name>
</gene>
<keyword evidence="3" id="KW-1185">Reference proteome</keyword>
<dbReference type="InterPro" id="IPR011047">
    <property type="entry name" value="Quinoprotein_ADH-like_sf"/>
</dbReference>
<evidence type="ECO:0000313" key="2">
    <source>
        <dbReference type="EMBL" id="MFC4261369.1"/>
    </source>
</evidence>
<evidence type="ECO:0000313" key="3">
    <source>
        <dbReference type="Proteomes" id="UP001595907"/>
    </source>
</evidence>
<feature type="signal peptide" evidence="1">
    <location>
        <begin position="1"/>
        <end position="19"/>
    </location>
</feature>
<organism evidence="2 3">
    <name type="scientific">Ferruginibacter yonginensis</name>
    <dbReference type="NCBI Taxonomy" id="1310416"/>
    <lineage>
        <taxon>Bacteria</taxon>
        <taxon>Pseudomonadati</taxon>
        <taxon>Bacteroidota</taxon>
        <taxon>Chitinophagia</taxon>
        <taxon>Chitinophagales</taxon>
        <taxon>Chitinophagaceae</taxon>
        <taxon>Ferruginibacter</taxon>
    </lineage>
</organism>
<evidence type="ECO:0000256" key="1">
    <source>
        <dbReference type="SAM" id="SignalP"/>
    </source>
</evidence>
<dbReference type="SUPFAM" id="SSF50998">
    <property type="entry name" value="Quinoprotein alcohol dehydrogenase-like"/>
    <property type="match status" value="1"/>
</dbReference>
<protein>
    <submittedName>
        <fullName evidence="2">Uncharacterized protein</fullName>
    </submittedName>
</protein>
<sequence length="478" mass="53924">MKNLTLLVAALCISIISFAQVKADYSNAFEYNPAVENDAKLVLVDSYNSYLLSYINIDGQLSNHKIILRKFDQKNQLIETFKLDFPKIDASTLYNYVGAIEQPGGKKLIVFTESYSGKSDKQELYMHVFDKEKAAFTTTMIRSFVMESINKKGVFDFKAAENKRFAAMVNVKNSTKKEAVDNTVLMFDATTLSLAWSKDVTLDSKNYEKALAVTNSGKAILIRDSKGGGSGNFLNVVTSSNVDEKQLGEALQLQNPTAVTIGNEEYIVAINYEAKGFRRGDFGKLMLYDINNGKILTNNNIDIFNTIKDISQVQFRGIYIQNNEIQIFAEAKYKAGTRPVKTNAFSTMTFDEPFYKYGPGYLLTMDFEGKLKSTIKLRTDYDALAELYQSFGVTNVRGDYYLIGGGSSIYKLTSDDNYKLKDAVKDITVQIYDPTIDSKDWGSWRAVSQLFTYLPDSKKFIFGRFYNNQLSFITVSNF</sequence>
<proteinExistence type="predicted"/>
<dbReference type="EMBL" id="JBHSCZ010000001">
    <property type="protein sequence ID" value="MFC4261369.1"/>
    <property type="molecule type" value="Genomic_DNA"/>
</dbReference>
<keyword evidence="1" id="KW-0732">Signal</keyword>
<dbReference type="RefSeq" id="WP_379705586.1">
    <property type="nucleotide sequence ID" value="NZ_JBHSCZ010000001.1"/>
</dbReference>
<name>A0ABV8QML4_9BACT</name>
<dbReference type="Proteomes" id="UP001595907">
    <property type="component" value="Unassembled WGS sequence"/>
</dbReference>
<reference evidence="3" key="1">
    <citation type="journal article" date="2019" name="Int. J. Syst. Evol. Microbiol.">
        <title>The Global Catalogue of Microorganisms (GCM) 10K type strain sequencing project: providing services to taxonomists for standard genome sequencing and annotation.</title>
        <authorList>
            <consortium name="The Broad Institute Genomics Platform"/>
            <consortium name="The Broad Institute Genome Sequencing Center for Infectious Disease"/>
            <person name="Wu L."/>
            <person name="Ma J."/>
        </authorList>
    </citation>
    <scope>NUCLEOTIDE SEQUENCE [LARGE SCALE GENOMIC DNA]</scope>
    <source>
        <strain evidence="3">CECT 8289</strain>
    </source>
</reference>
<accession>A0ABV8QML4</accession>
<feature type="chain" id="PRO_5045259214" evidence="1">
    <location>
        <begin position="20"/>
        <end position="478"/>
    </location>
</feature>
<comment type="caution">
    <text evidence="2">The sequence shown here is derived from an EMBL/GenBank/DDBJ whole genome shotgun (WGS) entry which is preliminary data.</text>
</comment>